<evidence type="ECO:0000256" key="4">
    <source>
        <dbReference type="ARBA" id="ARBA00023186"/>
    </source>
</evidence>
<feature type="compositionally biased region" description="Acidic residues" evidence="5">
    <location>
        <begin position="347"/>
        <end position="372"/>
    </location>
</feature>
<feature type="compositionally biased region" description="Polar residues" evidence="5">
    <location>
        <begin position="879"/>
        <end position="890"/>
    </location>
</feature>
<evidence type="ECO:0000313" key="8">
    <source>
        <dbReference type="Proteomes" id="UP000037035"/>
    </source>
</evidence>
<dbReference type="SUPFAM" id="SSF55874">
    <property type="entry name" value="ATPase domain of HSP90 chaperone/DNA topoisomerase II/histidine kinase"/>
    <property type="match status" value="1"/>
</dbReference>
<evidence type="ECO:0000313" key="7">
    <source>
        <dbReference type="EMBL" id="KNZ57817.1"/>
    </source>
</evidence>
<accession>A0A0L6VB74</accession>
<evidence type="ECO:0008006" key="9">
    <source>
        <dbReference type="Google" id="ProtNLM"/>
    </source>
</evidence>
<feature type="region of interest" description="Disordered" evidence="5">
    <location>
        <begin position="308"/>
        <end position="380"/>
    </location>
</feature>
<feature type="region of interest" description="Disordered" evidence="5">
    <location>
        <begin position="850"/>
        <end position="956"/>
    </location>
</feature>
<dbReference type="NCBIfam" id="NF003555">
    <property type="entry name" value="PRK05218.1"/>
    <property type="match status" value="1"/>
</dbReference>
<dbReference type="GO" id="GO:0016887">
    <property type="term" value="F:ATP hydrolysis activity"/>
    <property type="evidence" value="ECO:0007669"/>
    <property type="project" value="InterPro"/>
</dbReference>
<dbReference type="InterPro" id="IPR019805">
    <property type="entry name" value="Heat_shock_protein_90_CS"/>
</dbReference>
<dbReference type="Gene3D" id="3.40.50.11260">
    <property type="match status" value="1"/>
</dbReference>
<evidence type="ECO:0000256" key="5">
    <source>
        <dbReference type="SAM" id="MobiDB-lite"/>
    </source>
</evidence>
<dbReference type="Pfam" id="PF00183">
    <property type="entry name" value="HSP90"/>
    <property type="match status" value="1"/>
</dbReference>
<dbReference type="InterPro" id="IPR020568">
    <property type="entry name" value="Ribosomal_Su5_D2-typ_SF"/>
</dbReference>
<dbReference type="Gene3D" id="1.20.120.790">
    <property type="entry name" value="Heat shock protein 90, C-terminal domain"/>
    <property type="match status" value="1"/>
</dbReference>
<dbReference type="PANTHER" id="PTHR11528">
    <property type="entry name" value="HEAT SHOCK PROTEIN 90 FAMILY MEMBER"/>
    <property type="match status" value="1"/>
</dbReference>
<dbReference type="Gene3D" id="3.30.565.10">
    <property type="entry name" value="Histidine kinase-like ATPase, C-terminal domain"/>
    <property type="match status" value="1"/>
</dbReference>
<reference evidence="7 8" key="1">
    <citation type="submission" date="2015-08" db="EMBL/GenBank/DDBJ databases">
        <title>Next Generation Sequencing and Analysis of the Genome of Puccinia sorghi L Schw, the Causal Agent of Maize Common Rust.</title>
        <authorList>
            <person name="Rochi L."/>
            <person name="Burguener G."/>
            <person name="Darino M."/>
            <person name="Turjanski A."/>
            <person name="Kreff E."/>
            <person name="Dieguez M.J."/>
            <person name="Sacco F."/>
        </authorList>
    </citation>
    <scope>NUCLEOTIDE SEQUENCE [LARGE SCALE GENOMIC DNA]</scope>
    <source>
        <strain evidence="7 8">RO10H11247</strain>
    </source>
</reference>
<dbReference type="GO" id="GO:0051082">
    <property type="term" value="F:unfolded protein binding"/>
    <property type="evidence" value="ECO:0007669"/>
    <property type="project" value="InterPro"/>
</dbReference>
<keyword evidence="4" id="KW-0143">Chaperone</keyword>
<feature type="signal peptide" evidence="6">
    <location>
        <begin position="1"/>
        <end position="25"/>
    </location>
</feature>
<comment type="caution">
    <text evidence="7">The sequence shown here is derived from an EMBL/GenBank/DDBJ whole genome shotgun (WGS) entry which is preliminary data.</text>
</comment>
<gene>
    <name evidence="7" type="ORF">VP01_2064g1</name>
</gene>
<feature type="compositionally biased region" description="Basic and acidic residues" evidence="5">
    <location>
        <begin position="308"/>
        <end position="346"/>
    </location>
</feature>
<feature type="chain" id="PRO_5005568347" description="Histidine kinase/HSP90-like ATPase domain-containing protein" evidence="6">
    <location>
        <begin position="26"/>
        <end position="977"/>
    </location>
</feature>
<evidence type="ECO:0000256" key="1">
    <source>
        <dbReference type="ARBA" id="ARBA00008239"/>
    </source>
</evidence>
<comment type="similarity">
    <text evidence="1">Belongs to the heat shock protein 90 family.</text>
</comment>
<dbReference type="VEuPathDB" id="FungiDB:VP01_2064g1"/>
<feature type="compositionally biased region" description="Acidic residues" evidence="5">
    <location>
        <begin position="932"/>
        <end position="947"/>
    </location>
</feature>
<name>A0A0L6VB74_9BASI</name>
<dbReference type="Proteomes" id="UP000037035">
    <property type="component" value="Unassembled WGS sequence"/>
</dbReference>
<dbReference type="InterPro" id="IPR020575">
    <property type="entry name" value="Hsp90_N"/>
</dbReference>
<dbReference type="EMBL" id="LAVV01006909">
    <property type="protein sequence ID" value="KNZ57817.1"/>
    <property type="molecule type" value="Genomic_DNA"/>
</dbReference>
<dbReference type="SUPFAM" id="SSF54211">
    <property type="entry name" value="Ribosomal protein S5 domain 2-like"/>
    <property type="match status" value="1"/>
</dbReference>
<dbReference type="InterPro" id="IPR036890">
    <property type="entry name" value="HATPase_C_sf"/>
</dbReference>
<evidence type="ECO:0000256" key="6">
    <source>
        <dbReference type="SAM" id="SignalP"/>
    </source>
</evidence>
<dbReference type="InterPro" id="IPR001404">
    <property type="entry name" value="Hsp90_fam"/>
</dbReference>
<protein>
    <recommendedName>
        <fullName evidence="9">Histidine kinase/HSP90-like ATPase domain-containing protein</fullName>
    </recommendedName>
</protein>
<dbReference type="PRINTS" id="PR00775">
    <property type="entry name" value="HEATSHOCK90"/>
</dbReference>
<dbReference type="GO" id="GO:0005524">
    <property type="term" value="F:ATP binding"/>
    <property type="evidence" value="ECO:0007669"/>
    <property type="project" value="UniProtKB-KW"/>
</dbReference>
<dbReference type="CDD" id="cd16927">
    <property type="entry name" value="HATPase_Hsp90-like"/>
    <property type="match status" value="1"/>
</dbReference>
<keyword evidence="2" id="KW-0547">Nucleotide-binding</keyword>
<dbReference type="HAMAP" id="MF_00505">
    <property type="entry name" value="HSP90"/>
    <property type="match status" value="1"/>
</dbReference>
<dbReference type="Gene3D" id="3.30.230.80">
    <property type="match status" value="1"/>
</dbReference>
<dbReference type="InterPro" id="IPR037196">
    <property type="entry name" value="HSP90_C"/>
</dbReference>
<sequence length="977" mass="109762">MKLGRYNKLLTLVTLSVALLNFSHSLEDGVNSAPADPTDQPLPVAGFQPEQEVLMSKNQEKFEFQSDIARLMKVVVSHLYHDRDVFLRELLSNSGDALEKQRFASLTDPKVMDSAPALNISIIADVPSKRLIIRGRIYLFLLSLAVKFVIQTAFTSNLTDSGVGMTKEELQKNLGTIARSGTSEFLSKLEKSPSNEKGSGPSSNLIGQFGLGFYSSFLVADRVLVSSKSNDDDKQWVFESKADASEFKISEDPRGNNLGRGTEITLYMKDDALDFLKVEKLKELIATHSEFSTTSPIYVWAEKEIEVPVEEEPKKESDGESKDGEDGEDESKSKETKKGEADKKSDNDDEDDDDDVKVDDEDSKDDDTEDEESTKPKTKTIKKHEWEQVNTKGPIWVSALSGLSYLYHLSLLRDPKSITDDEYIAFYKSLAGQSEGPTSWVHFKGDAGRTSFHGLIFVPETLPADFYSKTYAQLDSVRLFVRKVLITKEPSPDFVPKWLNWIKVIVDADDLPLNVGRDSLQVNKSLKQIQNIVLKKFIDHLSSLSKKEPEKYEKLWKKIGTTLKVGVVEDLKNRDKLAKLMKFQSSQSGSGSVSLDEYVARRKKNQKQIYFIAGAGTEVKDLSRSPFVEKLVARGYEVLYLTEPMDEMITSSLMNFEGMKFQDVAKKGLEMGDEDEDVDEKEALKSFKTQFEPLSKWMKKELDEFVSDVVISNRLTTSPCAVVADSYAWTVRDDSKVEIGNMERLMAAQTQQKGAEGSNFMMDFIKKAKKTFEINPKHPLIQGLLTRVEEAGEDSASENDELKQVVRVLWDTSLVRSGFTVPDTNSYFDQIELLLRKSLGVDEHEKIEVGEIKPAPAVEEGPLDPRAGEKRGSDEDTPVQINSDGSTQKSQQDKQDWAEWSKVKDQLKDKAIKDDQAAQKDKQDSGAGEESKSEDEEEDGDMDDADFDFSKLGDMGDIDMDKMKEMMKDFGGLRDEL</sequence>
<dbReference type="STRING" id="27349.A0A0L6VB74"/>
<dbReference type="SUPFAM" id="SSF110942">
    <property type="entry name" value="HSP90 C-terminal domain"/>
    <property type="match status" value="1"/>
</dbReference>
<keyword evidence="6" id="KW-0732">Signal</keyword>
<dbReference type="AlphaFoldDB" id="A0A0L6VB74"/>
<dbReference type="OrthoDB" id="28737at2759"/>
<feature type="compositionally biased region" description="Basic and acidic residues" evidence="5">
    <location>
        <begin position="891"/>
        <end position="924"/>
    </location>
</feature>
<keyword evidence="8" id="KW-1185">Reference proteome</keyword>
<proteinExistence type="inferred from homology"/>
<keyword evidence="3" id="KW-0067">ATP-binding</keyword>
<evidence type="ECO:0000256" key="3">
    <source>
        <dbReference type="ARBA" id="ARBA00022840"/>
    </source>
</evidence>
<dbReference type="PROSITE" id="PS00298">
    <property type="entry name" value="HSP90"/>
    <property type="match status" value="1"/>
</dbReference>
<dbReference type="GO" id="GO:0140662">
    <property type="term" value="F:ATP-dependent protein folding chaperone"/>
    <property type="evidence" value="ECO:0007669"/>
    <property type="project" value="InterPro"/>
</dbReference>
<organism evidence="7 8">
    <name type="scientific">Puccinia sorghi</name>
    <dbReference type="NCBI Taxonomy" id="27349"/>
    <lineage>
        <taxon>Eukaryota</taxon>
        <taxon>Fungi</taxon>
        <taxon>Dikarya</taxon>
        <taxon>Basidiomycota</taxon>
        <taxon>Pucciniomycotina</taxon>
        <taxon>Pucciniomycetes</taxon>
        <taxon>Pucciniales</taxon>
        <taxon>Pucciniaceae</taxon>
        <taxon>Puccinia</taxon>
    </lineage>
</organism>
<evidence type="ECO:0000256" key="2">
    <source>
        <dbReference type="ARBA" id="ARBA00022741"/>
    </source>
</evidence>